<dbReference type="PANTHER" id="PTHR36960">
    <property type="entry name" value="SI:DKEY-32E6.3"/>
    <property type="match status" value="1"/>
</dbReference>
<keyword evidence="3" id="KW-1185">Reference proteome</keyword>
<evidence type="ECO:0000313" key="3">
    <source>
        <dbReference type="Proteomes" id="UP000694392"/>
    </source>
</evidence>
<dbReference type="PANTHER" id="PTHR36960:SF1">
    <property type="entry name" value="SI:DKEY-32E6.3"/>
    <property type="match status" value="1"/>
</dbReference>
<proteinExistence type="predicted"/>
<sequence>MSEPRASCAMVSSSWAAGDEGLGTGPMPSLPGMEAAGRKRSHLLSGNGTESYAGPNGGEGPQSREEGVCPGISPLPAALLGAGQRRKLVLHIDLNNTILVSDSVTNQSPRAALNSYLSTVSWGMLSPKGEWQWLSDAPSLQPPCPGAVSFYSQYGRSARFTDTPLGRPFSGLHQHHLQLLEWPGPAHPALSTQGEHRKRYHLVLPAFFRLLESLHREGRHFAVIFRTFGTDLPRVLRAVHCALAGQHPHFPALRDLAVSSPLQSHLIER</sequence>
<evidence type="ECO:0000256" key="1">
    <source>
        <dbReference type="SAM" id="MobiDB-lite"/>
    </source>
</evidence>
<dbReference type="Ensembl" id="ENSSPUT00000008497.1">
    <property type="protein sequence ID" value="ENSSPUP00000007973.1"/>
    <property type="gene ID" value="ENSSPUG00000006171.1"/>
</dbReference>
<reference evidence="2" key="2">
    <citation type="submission" date="2025-09" db="UniProtKB">
        <authorList>
            <consortium name="Ensembl"/>
        </authorList>
    </citation>
    <scope>IDENTIFICATION</scope>
</reference>
<organism evidence="2 3">
    <name type="scientific">Sphenodon punctatus</name>
    <name type="common">Tuatara</name>
    <name type="synonym">Hatteria punctata</name>
    <dbReference type="NCBI Taxonomy" id="8508"/>
    <lineage>
        <taxon>Eukaryota</taxon>
        <taxon>Metazoa</taxon>
        <taxon>Chordata</taxon>
        <taxon>Craniata</taxon>
        <taxon>Vertebrata</taxon>
        <taxon>Euteleostomi</taxon>
        <taxon>Lepidosauria</taxon>
        <taxon>Sphenodontia</taxon>
        <taxon>Sphenodontidae</taxon>
        <taxon>Sphenodon</taxon>
    </lineage>
</organism>
<feature type="region of interest" description="Disordered" evidence="1">
    <location>
        <begin position="1"/>
        <end position="66"/>
    </location>
</feature>
<protein>
    <submittedName>
        <fullName evidence="2">Uncharacterized protein</fullName>
    </submittedName>
</protein>
<dbReference type="Proteomes" id="UP000694392">
    <property type="component" value="Unplaced"/>
</dbReference>
<dbReference type="GeneTree" id="ENSGT00390000003093"/>
<name>A0A8D0GM69_SPHPU</name>
<evidence type="ECO:0000313" key="2">
    <source>
        <dbReference type="Ensembl" id="ENSSPUP00000007973.1"/>
    </source>
</evidence>
<reference evidence="2" key="1">
    <citation type="submission" date="2025-08" db="UniProtKB">
        <authorList>
            <consortium name="Ensembl"/>
        </authorList>
    </citation>
    <scope>IDENTIFICATION</scope>
</reference>
<dbReference type="AlphaFoldDB" id="A0A8D0GM69"/>
<accession>A0A8D0GM69</accession>